<sequence length="137" mass="14612">MKKRENEDFSNTQEAQTPSPEDTKAADDNSAAKGWNGWSGVIANSAREKNIDVGVGSGADISRRRNYSNVTDHGVSPVITETETEPKDTDEDELTFQDASDGRKTPSAAITAGTLFSEPVVAPEENTEDPPALADTA</sequence>
<feature type="compositionally biased region" description="Polar residues" evidence="1">
    <location>
        <begin position="9"/>
        <end position="20"/>
    </location>
</feature>
<gene>
    <name evidence="2" type="ORF">PMKS-002812</name>
</gene>
<dbReference type="AlphaFoldDB" id="A0A1Q2YIG4"/>
<evidence type="ECO:0000256" key="1">
    <source>
        <dbReference type="SAM" id="MobiDB-lite"/>
    </source>
</evidence>
<comment type="caution">
    <text evidence="2">The sequence shown here is derived from an EMBL/GenBank/DDBJ whole genome shotgun (WGS) entry which is preliminary data.</text>
</comment>
<accession>A0A1Q2YIG4</accession>
<protein>
    <submittedName>
        <fullName evidence="2">Uncharacterized protein</fullName>
    </submittedName>
</protein>
<feature type="region of interest" description="Disordered" evidence="1">
    <location>
        <begin position="1"/>
        <end position="137"/>
    </location>
</feature>
<dbReference type="Proteomes" id="UP000186136">
    <property type="component" value="Unassembled WGS sequence"/>
</dbReference>
<proteinExistence type="predicted"/>
<organism evidence="2 3">
    <name type="scientific">Pichia membranifaciens</name>
    <dbReference type="NCBI Taxonomy" id="4926"/>
    <lineage>
        <taxon>Eukaryota</taxon>
        <taxon>Fungi</taxon>
        <taxon>Dikarya</taxon>
        <taxon>Ascomycota</taxon>
        <taxon>Saccharomycotina</taxon>
        <taxon>Pichiomycetes</taxon>
        <taxon>Pichiales</taxon>
        <taxon>Pichiaceae</taxon>
        <taxon>Pichia</taxon>
    </lineage>
</organism>
<name>A0A1Q2YIG4_9ASCO</name>
<keyword evidence="3" id="KW-1185">Reference proteome</keyword>
<dbReference type="EMBL" id="BDGI01000111">
    <property type="protein sequence ID" value="GAV29330.1"/>
    <property type="molecule type" value="Genomic_DNA"/>
</dbReference>
<evidence type="ECO:0000313" key="3">
    <source>
        <dbReference type="Proteomes" id="UP000186136"/>
    </source>
</evidence>
<reference evidence="2 3" key="1">
    <citation type="submission" date="2016-08" db="EMBL/GenBank/DDBJ databases">
        <title>Whole genome shotgun sequence of Pichia membranifaciens KS47-1.</title>
        <authorList>
            <person name="Konishi M."/>
            <person name="Ishida M."/>
            <person name="Arakawa T."/>
            <person name="Kato Y."/>
            <person name="Horiuchi J."/>
        </authorList>
    </citation>
    <scope>NUCLEOTIDE SEQUENCE [LARGE SCALE GENOMIC DNA]</scope>
    <source>
        <strain evidence="2 3">KS47-1</strain>
    </source>
</reference>
<evidence type="ECO:0000313" key="2">
    <source>
        <dbReference type="EMBL" id="GAV29330.1"/>
    </source>
</evidence>